<dbReference type="EMBL" id="GBXM01062518">
    <property type="protein sequence ID" value="JAH46059.1"/>
    <property type="molecule type" value="Transcribed_RNA"/>
</dbReference>
<evidence type="ECO:0000313" key="1">
    <source>
        <dbReference type="EMBL" id="JAH46059.1"/>
    </source>
</evidence>
<accession>A0A0E9SXH0</accession>
<reference evidence="1" key="1">
    <citation type="submission" date="2014-11" db="EMBL/GenBank/DDBJ databases">
        <authorList>
            <person name="Amaro Gonzalez C."/>
        </authorList>
    </citation>
    <scope>NUCLEOTIDE SEQUENCE</scope>
</reference>
<organism evidence="1">
    <name type="scientific">Anguilla anguilla</name>
    <name type="common">European freshwater eel</name>
    <name type="synonym">Muraena anguilla</name>
    <dbReference type="NCBI Taxonomy" id="7936"/>
    <lineage>
        <taxon>Eukaryota</taxon>
        <taxon>Metazoa</taxon>
        <taxon>Chordata</taxon>
        <taxon>Craniata</taxon>
        <taxon>Vertebrata</taxon>
        <taxon>Euteleostomi</taxon>
        <taxon>Actinopterygii</taxon>
        <taxon>Neopterygii</taxon>
        <taxon>Teleostei</taxon>
        <taxon>Anguilliformes</taxon>
        <taxon>Anguillidae</taxon>
        <taxon>Anguilla</taxon>
    </lineage>
</organism>
<sequence length="48" mass="5549">MYYGRMWRARGSPSHLRCSLVPEIFGIWYILDFVHTAIATVTGTYAQL</sequence>
<reference evidence="1" key="2">
    <citation type="journal article" date="2015" name="Fish Shellfish Immunol.">
        <title>Early steps in the European eel (Anguilla anguilla)-Vibrio vulnificus interaction in the gills: Role of the RtxA13 toxin.</title>
        <authorList>
            <person name="Callol A."/>
            <person name="Pajuelo D."/>
            <person name="Ebbesson L."/>
            <person name="Teles M."/>
            <person name="MacKenzie S."/>
            <person name="Amaro C."/>
        </authorList>
    </citation>
    <scope>NUCLEOTIDE SEQUENCE</scope>
</reference>
<dbReference type="AlphaFoldDB" id="A0A0E9SXH0"/>
<proteinExistence type="predicted"/>
<protein>
    <submittedName>
        <fullName evidence="1">Uncharacterized protein</fullName>
    </submittedName>
</protein>
<name>A0A0E9SXH0_ANGAN</name>